<sequence>MSFTTDLLKGIARLLADSGIGEWSDDPQFVYTGALPAIILKRVPADPDKVIVLSAYGGPDHEYLPMSDVSVQVRARGARNNPTGPDDILDAVFDLLHNARYVPLIAGVPPVSRIHRKSSVPMGVDGNNRWEVADNYKIACARPTTNR</sequence>
<name>A0ABQ2DFG1_9MICC</name>
<dbReference type="RefSeq" id="WP_188684532.1">
    <property type="nucleotide sequence ID" value="NZ_BMKX01000002.1"/>
</dbReference>
<keyword evidence="2" id="KW-1185">Reference proteome</keyword>
<dbReference type="Proteomes" id="UP000606115">
    <property type="component" value="Unassembled WGS sequence"/>
</dbReference>
<proteinExistence type="predicted"/>
<comment type="caution">
    <text evidence="1">The sequence shown here is derived from an EMBL/GenBank/DDBJ whole genome shotgun (WGS) entry which is preliminary data.</text>
</comment>
<accession>A0ABQ2DFG1</accession>
<dbReference type="Pfam" id="PF12691">
    <property type="entry name" value="Phage_tail_terminator_6"/>
    <property type="match status" value="1"/>
</dbReference>
<evidence type="ECO:0000313" key="2">
    <source>
        <dbReference type="Proteomes" id="UP000606115"/>
    </source>
</evidence>
<organism evidence="1 2">
    <name type="scientific">Glutamicibacter ardleyensis</name>
    <dbReference type="NCBI Taxonomy" id="225894"/>
    <lineage>
        <taxon>Bacteria</taxon>
        <taxon>Bacillati</taxon>
        <taxon>Actinomycetota</taxon>
        <taxon>Actinomycetes</taxon>
        <taxon>Micrococcales</taxon>
        <taxon>Micrococcaceae</taxon>
        <taxon>Glutamicibacter</taxon>
    </lineage>
</organism>
<evidence type="ECO:0008006" key="3">
    <source>
        <dbReference type="Google" id="ProtNLM"/>
    </source>
</evidence>
<dbReference type="InterPro" id="IPR024411">
    <property type="entry name" value="Tail_terminator_phage"/>
</dbReference>
<reference evidence="2" key="1">
    <citation type="journal article" date="2019" name="Int. J. Syst. Evol. Microbiol.">
        <title>The Global Catalogue of Microorganisms (GCM) 10K type strain sequencing project: providing services to taxonomists for standard genome sequencing and annotation.</title>
        <authorList>
            <consortium name="The Broad Institute Genomics Platform"/>
            <consortium name="The Broad Institute Genome Sequencing Center for Infectious Disease"/>
            <person name="Wu L."/>
            <person name="Ma J."/>
        </authorList>
    </citation>
    <scope>NUCLEOTIDE SEQUENCE [LARGE SCALE GENOMIC DNA]</scope>
    <source>
        <strain evidence="2">CGMCC 1.3685</strain>
    </source>
</reference>
<evidence type="ECO:0000313" key="1">
    <source>
        <dbReference type="EMBL" id="GGJ55705.1"/>
    </source>
</evidence>
<dbReference type="EMBL" id="BMKX01000002">
    <property type="protein sequence ID" value="GGJ55705.1"/>
    <property type="molecule type" value="Genomic_DNA"/>
</dbReference>
<gene>
    <name evidence="1" type="ORF">GCM10007173_13110</name>
</gene>
<protein>
    <recommendedName>
        <fullName evidence="3">Tail terminator</fullName>
    </recommendedName>
</protein>
<dbReference type="GeneID" id="303303692"/>